<geneLocation type="mitochondrion" evidence="2"/>
<evidence type="ECO:0000313" key="2">
    <source>
        <dbReference type="EMBL" id="ABI33102.1"/>
    </source>
</evidence>
<proteinExistence type="predicted"/>
<gene>
    <name evidence="2" type="primary">atp8</name>
</gene>
<dbReference type="CTD" id="4509"/>
<dbReference type="GeneID" id="4788304"/>
<dbReference type="RefSeq" id="YP_001023787.1">
    <property type="nucleotide sequence ID" value="NC_008831.2"/>
</dbReference>
<evidence type="ECO:0000256" key="1">
    <source>
        <dbReference type="SAM" id="Phobius"/>
    </source>
</evidence>
<dbReference type="AlphaFoldDB" id="A2T4Z0"/>
<reference evidence="2" key="2">
    <citation type="submission" date="2009-02" db="EMBL/GenBank/DDBJ databases">
        <authorList>
            <person name="Burton R."/>
            <person name="Byrne R."/>
            <person name="Rawson P."/>
        </authorList>
    </citation>
    <scope>NUCLEOTIDE SEQUENCE</scope>
    <source>
        <strain evidence="2">San Diego</strain>
    </source>
</reference>
<dbReference type="KEGG" id="tcf:4788304"/>
<protein>
    <submittedName>
        <fullName evidence="2">ATP synthase F0 subunit 8</fullName>
    </submittedName>
</protein>
<reference evidence="2" key="1">
    <citation type="journal article" date="2007" name="Gene">
        <title>Three divergent mitochondrial genomes from California populations of the copepod Tigriopus californicus.</title>
        <authorList>
            <person name="Burton R.S."/>
            <person name="Byrne R.J."/>
            <person name="Rawson P.D."/>
        </authorList>
    </citation>
    <scope>NUCLEOTIDE SEQUENCE</scope>
    <source>
        <strain evidence="2">San Diego</strain>
    </source>
</reference>
<keyword evidence="1" id="KW-0812">Transmembrane</keyword>
<name>A2T4Z0_TIGCA</name>
<keyword evidence="1" id="KW-0472">Membrane</keyword>
<dbReference type="EMBL" id="DQ913891">
    <property type="protein sequence ID" value="ABI33102.1"/>
    <property type="molecule type" value="Genomic_DNA"/>
</dbReference>
<organism evidence="2">
    <name type="scientific">Tigriopus californicus</name>
    <name type="common">Marine copepod</name>
    <dbReference type="NCBI Taxonomy" id="6832"/>
    <lineage>
        <taxon>Eukaryota</taxon>
        <taxon>Metazoa</taxon>
        <taxon>Ecdysozoa</taxon>
        <taxon>Arthropoda</taxon>
        <taxon>Crustacea</taxon>
        <taxon>Multicrustacea</taxon>
        <taxon>Hexanauplia</taxon>
        <taxon>Copepoda</taxon>
        <taxon>Harpacticoida</taxon>
        <taxon>Harpacticidae</taxon>
        <taxon>Tigriopus</taxon>
    </lineage>
</organism>
<keyword evidence="1" id="KW-1133">Transmembrane helix</keyword>
<accession>A2T4Z0</accession>
<sequence length="32" mass="4015">MPQMSPMNWYVLYMYFSFLFFVILSKIHFLYG</sequence>
<feature type="transmembrane region" description="Helical" evidence="1">
    <location>
        <begin position="12"/>
        <end position="31"/>
    </location>
</feature>
<keyword evidence="2" id="KW-0496">Mitochondrion</keyword>